<organism evidence="5 6">
    <name type="scientific">Actinoplanes derwentensis</name>
    <dbReference type="NCBI Taxonomy" id="113562"/>
    <lineage>
        <taxon>Bacteria</taxon>
        <taxon>Bacillati</taxon>
        <taxon>Actinomycetota</taxon>
        <taxon>Actinomycetes</taxon>
        <taxon>Micromonosporales</taxon>
        <taxon>Micromonosporaceae</taxon>
        <taxon>Actinoplanes</taxon>
    </lineage>
</organism>
<proteinExistence type="predicted"/>
<accession>A0A1H1XB39</accession>
<evidence type="ECO:0000313" key="6">
    <source>
        <dbReference type="Proteomes" id="UP000198688"/>
    </source>
</evidence>
<dbReference type="Pfam" id="PF13377">
    <property type="entry name" value="Peripla_BP_3"/>
    <property type="match status" value="1"/>
</dbReference>
<dbReference type="PANTHER" id="PTHR30146:SF153">
    <property type="entry name" value="LACTOSE OPERON REPRESSOR"/>
    <property type="match status" value="1"/>
</dbReference>
<keyword evidence="1" id="KW-0805">Transcription regulation</keyword>
<dbReference type="InterPro" id="IPR010982">
    <property type="entry name" value="Lambda_DNA-bd_dom_sf"/>
</dbReference>
<name>A0A1H1XB39_9ACTN</name>
<evidence type="ECO:0000256" key="3">
    <source>
        <dbReference type="ARBA" id="ARBA00023163"/>
    </source>
</evidence>
<keyword evidence="6" id="KW-1185">Reference proteome</keyword>
<dbReference type="AlphaFoldDB" id="A0A1H1XB39"/>
<evidence type="ECO:0000259" key="4">
    <source>
        <dbReference type="PROSITE" id="PS50932"/>
    </source>
</evidence>
<dbReference type="CDD" id="cd01392">
    <property type="entry name" value="HTH_LacI"/>
    <property type="match status" value="1"/>
</dbReference>
<gene>
    <name evidence="5" type="ORF">SAMN04489716_2389</name>
</gene>
<dbReference type="InterPro" id="IPR000843">
    <property type="entry name" value="HTH_LacI"/>
</dbReference>
<keyword evidence="2" id="KW-0238">DNA-binding</keyword>
<dbReference type="Proteomes" id="UP000198688">
    <property type="component" value="Chromosome I"/>
</dbReference>
<keyword evidence="3" id="KW-0804">Transcription</keyword>
<dbReference type="Gene3D" id="1.10.260.40">
    <property type="entry name" value="lambda repressor-like DNA-binding domains"/>
    <property type="match status" value="1"/>
</dbReference>
<dbReference type="PROSITE" id="PS00356">
    <property type="entry name" value="HTH_LACI_1"/>
    <property type="match status" value="1"/>
</dbReference>
<dbReference type="SUPFAM" id="SSF47413">
    <property type="entry name" value="lambda repressor-like DNA-binding domains"/>
    <property type="match status" value="1"/>
</dbReference>
<dbReference type="EMBL" id="LT629758">
    <property type="protein sequence ID" value="SDT05916.1"/>
    <property type="molecule type" value="Genomic_DNA"/>
</dbReference>
<dbReference type="SMART" id="SM00354">
    <property type="entry name" value="HTH_LACI"/>
    <property type="match status" value="1"/>
</dbReference>
<evidence type="ECO:0000313" key="5">
    <source>
        <dbReference type="EMBL" id="SDT05916.1"/>
    </source>
</evidence>
<dbReference type="Gene3D" id="3.40.50.2300">
    <property type="match status" value="2"/>
</dbReference>
<evidence type="ECO:0000256" key="2">
    <source>
        <dbReference type="ARBA" id="ARBA00023125"/>
    </source>
</evidence>
<dbReference type="SUPFAM" id="SSF53822">
    <property type="entry name" value="Periplasmic binding protein-like I"/>
    <property type="match status" value="1"/>
</dbReference>
<dbReference type="Pfam" id="PF00356">
    <property type="entry name" value="LacI"/>
    <property type="match status" value="1"/>
</dbReference>
<dbReference type="PANTHER" id="PTHR30146">
    <property type="entry name" value="LACI-RELATED TRANSCRIPTIONAL REPRESSOR"/>
    <property type="match status" value="1"/>
</dbReference>
<reference evidence="5 6" key="1">
    <citation type="submission" date="2016-10" db="EMBL/GenBank/DDBJ databases">
        <authorList>
            <person name="de Groot N.N."/>
        </authorList>
    </citation>
    <scope>NUCLEOTIDE SEQUENCE [LARGE SCALE GENOMIC DNA]</scope>
    <source>
        <strain evidence="5 6">DSM 43941</strain>
    </source>
</reference>
<dbReference type="CDD" id="cd06267">
    <property type="entry name" value="PBP1_LacI_sugar_binding-like"/>
    <property type="match status" value="1"/>
</dbReference>
<dbReference type="STRING" id="113562.SAMN04489716_2389"/>
<dbReference type="RefSeq" id="WP_092544240.1">
    <property type="nucleotide sequence ID" value="NZ_BOMJ01000087.1"/>
</dbReference>
<dbReference type="OrthoDB" id="3226810at2"/>
<dbReference type="PROSITE" id="PS50932">
    <property type="entry name" value="HTH_LACI_2"/>
    <property type="match status" value="1"/>
</dbReference>
<dbReference type="GO" id="GO:0003700">
    <property type="term" value="F:DNA-binding transcription factor activity"/>
    <property type="evidence" value="ECO:0007669"/>
    <property type="project" value="TreeGrafter"/>
</dbReference>
<dbReference type="GO" id="GO:0000976">
    <property type="term" value="F:transcription cis-regulatory region binding"/>
    <property type="evidence" value="ECO:0007669"/>
    <property type="project" value="TreeGrafter"/>
</dbReference>
<feature type="domain" description="HTH lacI-type" evidence="4">
    <location>
        <begin position="13"/>
        <end position="67"/>
    </location>
</feature>
<dbReference type="InterPro" id="IPR046335">
    <property type="entry name" value="LacI/GalR-like_sensor"/>
</dbReference>
<protein>
    <submittedName>
        <fullName evidence="5">Transcriptional regulator, LacI family</fullName>
    </submittedName>
</protein>
<evidence type="ECO:0000256" key="1">
    <source>
        <dbReference type="ARBA" id="ARBA00023015"/>
    </source>
</evidence>
<sequence length="362" mass="38227">MARKSAPADAGRTTVKDVAARAGVSPATVSRVLLENYPVAAATRTRVLRAMRELDYVVNAQARALSGSSAKNVAFLADDITGAFYAYIARGVMHQAKDEGRLCIVCNTDGDWDQIVRFIDLMRQQAADAVILVGGARENEAHEQRLIHYAHALARSGSRLVLVGRPPLSDPTAPATVVEYDNEGGAYAVTGHLLAAGHRRIAFLGQVPGLVTSSQRVAGFHKAHRAMGVDPDPGLIVPGDHSRVFGHRATRRLLDSGARFTAVVAATDVVAAGALQALREAGKQVPGDVAVVGYDDIPLAADLFPALTTVHVPQEELGRAAVRLALSRGENAGPQHLMLGTHVVVRDSAPPPGHTPVRPIAP</sequence>
<dbReference type="InterPro" id="IPR028082">
    <property type="entry name" value="Peripla_BP_I"/>
</dbReference>